<dbReference type="EMBL" id="LBXL01000003">
    <property type="protein sequence ID" value="KKR30713.1"/>
    <property type="molecule type" value="Genomic_DNA"/>
</dbReference>
<reference evidence="7 8" key="1">
    <citation type="journal article" date="2015" name="Nature">
        <title>rRNA introns, odd ribosomes, and small enigmatic genomes across a large radiation of phyla.</title>
        <authorList>
            <person name="Brown C.T."/>
            <person name="Hug L.A."/>
            <person name="Thomas B.C."/>
            <person name="Sharon I."/>
            <person name="Castelle C.J."/>
            <person name="Singh A."/>
            <person name="Wilkins M.J."/>
            <person name="Williams K.H."/>
            <person name="Banfield J.F."/>
        </authorList>
    </citation>
    <scope>NUCLEOTIDE SEQUENCE [LARGE SCALE GENOMIC DNA]</scope>
</reference>
<dbReference type="InterPro" id="IPR045584">
    <property type="entry name" value="Pilin-like"/>
</dbReference>
<accession>A0A0G0PS33</accession>
<dbReference type="GO" id="GO:0015628">
    <property type="term" value="P:protein secretion by the type II secretion system"/>
    <property type="evidence" value="ECO:0007669"/>
    <property type="project" value="InterPro"/>
</dbReference>
<comment type="subcellular location">
    <subcellularLocation>
        <location evidence="1">Membrane</location>
        <topology evidence="1">Single-pass membrane protein</topology>
    </subcellularLocation>
</comment>
<keyword evidence="3 6" id="KW-0812">Transmembrane</keyword>
<comment type="caution">
    <text evidence="7">The sequence shown here is derived from an EMBL/GenBank/DDBJ whole genome shotgun (WGS) entry which is preliminary data.</text>
</comment>
<organism evidence="7 8">
    <name type="scientific">Candidatus Woesebacteria bacterium GW2011_GWA1_39_8</name>
    <dbReference type="NCBI Taxonomy" id="1618552"/>
    <lineage>
        <taxon>Bacteria</taxon>
        <taxon>Candidatus Woeseibacteriota</taxon>
    </lineage>
</organism>
<evidence type="ECO:0000256" key="2">
    <source>
        <dbReference type="ARBA" id="ARBA00022481"/>
    </source>
</evidence>
<evidence type="ECO:0000313" key="7">
    <source>
        <dbReference type="EMBL" id="KKR30713.1"/>
    </source>
</evidence>
<gene>
    <name evidence="7" type="ORF">UT61_C0003G0041</name>
</gene>
<evidence type="ECO:0000256" key="5">
    <source>
        <dbReference type="ARBA" id="ARBA00023136"/>
    </source>
</evidence>
<keyword evidence="2" id="KW-0488">Methylation</keyword>
<dbReference type="Pfam" id="PF07963">
    <property type="entry name" value="N_methyl"/>
    <property type="match status" value="1"/>
</dbReference>
<evidence type="ECO:0000256" key="1">
    <source>
        <dbReference type="ARBA" id="ARBA00004167"/>
    </source>
</evidence>
<dbReference type="Proteomes" id="UP000034793">
    <property type="component" value="Unassembled WGS sequence"/>
</dbReference>
<evidence type="ECO:0000256" key="4">
    <source>
        <dbReference type="ARBA" id="ARBA00022989"/>
    </source>
</evidence>
<protein>
    <submittedName>
        <fullName evidence="7">Fimbrial protein MS11-C3/MS11-G2-like protein</fullName>
    </submittedName>
</protein>
<dbReference type="Gene3D" id="3.30.700.10">
    <property type="entry name" value="Glycoprotein, Type 4 Pilin"/>
    <property type="match status" value="1"/>
</dbReference>
<name>A0A0G0PS33_9BACT</name>
<proteinExistence type="predicted"/>
<dbReference type="NCBIfam" id="TIGR02532">
    <property type="entry name" value="IV_pilin_GFxxxE"/>
    <property type="match status" value="1"/>
</dbReference>
<keyword evidence="5 6" id="KW-0472">Membrane</keyword>
<dbReference type="PROSITE" id="PS00409">
    <property type="entry name" value="PROKAR_NTER_METHYL"/>
    <property type="match status" value="1"/>
</dbReference>
<dbReference type="AlphaFoldDB" id="A0A0G0PS33"/>
<dbReference type="SUPFAM" id="SSF54523">
    <property type="entry name" value="Pili subunits"/>
    <property type="match status" value="1"/>
</dbReference>
<evidence type="ECO:0000256" key="3">
    <source>
        <dbReference type="ARBA" id="ARBA00022692"/>
    </source>
</evidence>
<evidence type="ECO:0000256" key="6">
    <source>
        <dbReference type="SAM" id="Phobius"/>
    </source>
</evidence>
<evidence type="ECO:0000313" key="8">
    <source>
        <dbReference type="Proteomes" id="UP000034793"/>
    </source>
</evidence>
<keyword evidence="4 6" id="KW-1133">Transmembrane helix</keyword>
<dbReference type="GO" id="GO:0015627">
    <property type="term" value="C:type II protein secretion system complex"/>
    <property type="evidence" value="ECO:0007669"/>
    <property type="project" value="InterPro"/>
</dbReference>
<dbReference type="InterPro" id="IPR012902">
    <property type="entry name" value="N_methyl_site"/>
</dbReference>
<feature type="transmembrane region" description="Helical" evidence="6">
    <location>
        <begin position="21"/>
        <end position="39"/>
    </location>
</feature>
<dbReference type="PANTHER" id="PTHR30093">
    <property type="entry name" value="GENERAL SECRETION PATHWAY PROTEIN G"/>
    <property type="match status" value="1"/>
</dbReference>
<sequence length="185" mass="19258">MTAYIKKSLPTVRRGFTLIELLIVIAILGVLAVVVLVAINPVQQLARTRDAGRISSVTQLGHAVEAYYTSHNGVYPPATGANSWVTAPPNQVLILSGEIKQVPSAIAYNVAGKTPCTTNRINNTWCYATGGSSFVVFARLEASTNETSGGTCNGTNPAYALYSSTSGRGCVYCAGAQPGAGTSCP</sequence>
<dbReference type="GO" id="GO:0016020">
    <property type="term" value="C:membrane"/>
    <property type="evidence" value="ECO:0007669"/>
    <property type="project" value="UniProtKB-SubCell"/>
</dbReference>
<dbReference type="InterPro" id="IPR002416">
    <property type="entry name" value="T2SS_protein-GspH"/>
</dbReference>
<dbReference type="PRINTS" id="PR00885">
    <property type="entry name" value="BCTERIALGSPH"/>
</dbReference>